<name>A0A7X9RWY1_9BACT</name>
<sequence length="186" mass="21487">MSNNRFVFTILFLIGFFLFPDIVYGQIKKKHINKIPKRFSDEYIITQEVSVGQRLSYKVFKNGVFQSASNLEVENYMNTILLGTATELFDHLKNTDPNFEPTVVKANGMTSTTFYISYSYSKGEIFIIRSMSSGKLILDPLAAENPKNYSLLFAFNFENEKDKNQIENFIKDYTSKNNIEFIVTTK</sequence>
<proteinExistence type="predicted"/>
<gene>
    <name evidence="1" type="ORF">HHU12_19765</name>
</gene>
<dbReference type="RefSeq" id="WP_169658465.1">
    <property type="nucleotide sequence ID" value="NZ_JABANE010000058.1"/>
</dbReference>
<dbReference type="Proteomes" id="UP000576082">
    <property type="component" value="Unassembled WGS sequence"/>
</dbReference>
<accession>A0A7X9RWY1</accession>
<evidence type="ECO:0000313" key="1">
    <source>
        <dbReference type="EMBL" id="NME70223.1"/>
    </source>
</evidence>
<dbReference type="EMBL" id="JABANE010000058">
    <property type="protein sequence ID" value="NME70223.1"/>
    <property type="molecule type" value="Genomic_DNA"/>
</dbReference>
<organism evidence="1 2">
    <name type="scientific">Flammeovirga aprica JL-4</name>
    <dbReference type="NCBI Taxonomy" id="694437"/>
    <lineage>
        <taxon>Bacteria</taxon>
        <taxon>Pseudomonadati</taxon>
        <taxon>Bacteroidota</taxon>
        <taxon>Cytophagia</taxon>
        <taxon>Cytophagales</taxon>
        <taxon>Flammeovirgaceae</taxon>
        <taxon>Flammeovirga</taxon>
    </lineage>
</organism>
<keyword evidence="2" id="KW-1185">Reference proteome</keyword>
<reference evidence="1 2" key="1">
    <citation type="submission" date="2020-04" db="EMBL/GenBank/DDBJ databases">
        <title>Flammeovirga sp. SR4, a novel species isolated from seawater.</title>
        <authorList>
            <person name="Wang X."/>
        </authorList>
    </citation>
    <scope>NUCLEOTIDE SEQUENCE [LARGE SCALE GENOMIC DNA]</scope>
    <source>
        <strain evidence="1 2">ATCC 23126</strain>
    </source>
</reference>
<protein>
    <submittedName>
        <fullName evidence="1">Uncharacterized protein</fullName>
    </submittedName>
</protein>
<evidence type="ECO:0000313" key="2">
    <source>
        <dbReference type="Proteomes" id="UP000576082"/>
    </source>
</evidence>
<dbReference type="AlphaFoldDB" id="A0A7X9RWY1"/>
<comment type="caution">
    <text evidence="1">The sequence shown here is derived from an EMBL/GenBank/DDBJ whole genome shotgun (WGS) entry which is preliminary data.</text>
</comment>